<feature type="domain" description="Siroheme synthase central" evidence="7">
    <location>
        <begin position="123"/>
        <end position="148"/>
    </location>
</feature>
<dbReference type="InterPro" id="IPR006367">
    <property type="entry name" value="Sirohaem_synthase_N"/>
</dbReference>
<dbReference type="GO" id="GO:0019354">
    <property type="term" value="P:siroheme biosynthetic process"/>
    <property type="evidence" value="ECO:0007669"/>
    <property type="project" value="UniProtKB-UniPathway"/>
</dbReference>
<dbReference type="Gene3D" id="3.40.50.720">
    <property type="entry name" value="NAD(P)-binding Rossmann-like Domain"/>
    <property type="match status" value="1"/>
</dbReference>
<evidence type="ECO:0000313" key="9">
    <source>
        <dbReference type="Proteomes" id="UP000094056"/>
    </source>
</evidence>
<dbReference type="AlphaFoldDB" id="A0A1E3XGN3"/>
<evidence type="ECO:0000313" key="8">
    <source>
        <dbReference type="EMBL" id="ODS34795.1"/>
    </source>
</evidence>
<protein>
    <recommendedName>
        <fullName evidence="2">precorrin-2 dehydrogenase</fullName>
        <ecNumber evidence="2">1.3.1.76</ecNumber>
    </recommendedName>
</protein>
<accession>A0A1E3XGN3</accession>
<dbReference type="InterPro" id="IPR028161">
    <property type="entry name" value="Met8-like"/>
</dbReference>
<dbReference type="GO" id="GO:0004325">
    <property type="term" value="F:ferrochelatase activity"/>
    <property type="evidence" value="ECO:0007669"/>
    <property type="project" value="InterPro"/>
</dbReference>
<keyword evidence="5" id="KW-0627">Porphyrin biosynthesis</keyword>
<dbReference type="PATRIC" id="fig|1872076.5.peg.62"/>
<dbReference type="InterPro" id="IPR028281">
    <property type="entry name" value="Sirohaem_synthase_central"/>
</dbReference>
<evidence type="ECO:0000259" key="7">
    <source>
        <dbReference type="Pfam" id="PF14824"/>
    </source>
</evidence>
<evidence type="ECO:0000256" key="1">
    <source>
        <dbReference type="ARBA" id="ARBA00005010"/>
    </source>
</evidence>
<dbReference type="SUPFAM" id="SSF51735">
    <property type="entry name" value="NAD(P)-binding Rossmann-fold domains"/>
    <property type="match status" value="1"/>
</dbReference>
<comment type="caution">
    <text evidence="8">The sequence shown here is derived from an EMBL/GenBank/DDBJ whole genome shotgun (WGS) entry which is preliminary data.</text>
</comment>
<dbReference type="SUPFAM" id="SSF75615">
    <property type="entry name" value="Siroheme synthase middle domains-like"/>
    <property type="match status" value="1"/>
</dbReference>
<evidence type="ECO:0000256" key="6">
    <source>
        <dbReference type="ARBA" id="ARBA00047561"/>
    </source>
</evidence>
<reference evidence="8 9" key="1">
    <citation type="submission" date="2016-07" db="EMBL/GenBank/DDBJ databases">
        <title>Draft genome of Scalindua rubra, obtained from a brine-seawater interface in the Red Sea, sheds light on salt adaptation in anammox bacteria.</title>
        <authorList>
            <person name="Speth D.R."/>
            <person name="Lagkouvardos I."/>
            <person name="Wang Y."/>
            <person name="Qian P.-Y."/>
            <person name="Dutilh B.E."/>
            <person name="Jetten M.S."/>
        </authorList>
    </citation>
    <scope>NUCLEOTIDE SEQUENCE [LARGE SCALE GENOMIC DNA]</scope>
    <source>
        <strain evidence="8">BSI-1</strain>
    </source>
</reference>
<sequence>MIWEMEMPRFYPLYLDVKGKKCVIVGGGKVAYRKACSLKEAGADVVVVCPEVCPEMSREKRLTLINESYDERFLDGALLVIAATDDDEVNKKVSTDAGKRNIIVNVVDYPELCSFIVPSTVNRGDLCISISTGGASPALAKSIREELEVVFGPEYGEYINLLTKMRNVALSEIKDDAKRRKILQRLAEKDILEIVKTKGIKEAEAKMREIIFE</sequence>
<dbReference type="Pfam" id="PF14824">
    <property type="entry name" value="Sirohm_synth_M"/>
    <property type="match status" value="1"/>
</dbReference>
<dbReference type="InterPro" id="IPR042518">
    <property type="entry name" value="SirC_C"/>
</dbReference>
<comment type="pathway">
    <text evidence="1">Porphyrin-containing compound metabolism; siroheme biosynthesis; sirohydrochlorin from precorrin-2: step 1/1.</text>
</comment>
<dbReference type="InterPro" id="IPR036291">
    <property type="entry name" value="NAD(P)-bd_dom_sf"/>
</dbReference>
<keyword evidence="8" id="KW-0456">Lyase</keyword>
<comment type="catalytic activity">
    <reaction evidence="6">
        <text>precorrin-2 + NAD(+) = sirohydrochlorin + NADH + 2 H(+)</text>
        <dbReference type="Rhea" id="RHEA:15613"/>
        <dbReference type="ChEBI" id="CHEBI:15378"/>
        <dbReference type="ChEBI" id="CHEBI:57540"/>
        <dbReference type="ChEBI" id="CHEBI:57945"/>
        <dbReference type="ChEBI" id="CHEBI:58351"/>
        <dbReference type="ChEBI" id="CHEBI:58827"/>
        <dbReference type="EC" id="1.3.1.76"/>
    </reaction>
</comment>
<evidence type="ECO:0000256" key="4">
    <source>
        <dbReference type="ARBA" id="ARBA00023027"/>
    </source>
</evidence>
<dbReference type="PANTHER" id="PTHR35330">
    <property type="entry name" value="SIROHEME BIOSYNTHESIS PROTEIN MET8"/>
    <property type="match status" value="1"/>
</dbReference>
<name>A0A1E3XGN3_9BACT</name>
<dbReference type="EC" id="1.3.1.76" evidence="2"/>
<dbReference type="Proteomes" id="UP000094056">
    <property type="component" value="Unassembled WGS sequence"/>
</dbReference>
<dbReference type="Gene3D" id="1.10.8.610">
    <property type="entry name" value="SirC, precorrin-2 dehydrogenase, C-terminal helical domain-like"/>
    <property type="match status" value="1"/>
</dbReference>
<organism evidence="8 9">
    <name type="scientific">Candidatus Scalindua rubra</name>
    <dbReference type="NCBI Taxonomy" id="1872076"/>
    <lineage>
        <taxon>Bacteria</taxon>
        <taxon>Pseudomonadati</taxon>
        <taxon>Planctomycetota</taxon>
        <taxon>Candidatus Brocadiia</taxon>
        <taxon>Candidatus Brocadiales</taxon>
        <taxon>Candidatus Scalinduaceae</taxon>
        <taxon>Candidatus Scalindua</taxon>
    </lineage>
</organism>
<dbReference type="Pfam" id="PF13241">
    <property type="entry name" value="NAD_binding_7"/>
    <property type="match status" value="1"/>
</dbReference>
<evidence type="ECO:0000256" key="2">
    <source>
        <dbReference type="ARBA" id="ARBA00012400"/>
    </source>
</evidence>
<proteinExistence type="predicted"/>
<gene>
    <name evidence="8" type="primary">cysG</name>
    <name evidence="8" type="ORF">SCARUB_00055</name>
</gene>
<dbReference type="UniPathway" id="UPA00262">
    <property type="reaction ID" value="UER00222"/>
</dbReference>
<dbReference type="GO" id="GO:0043115">
    <property type="term" value="F:precorrin-2 dehydrogenase activity"/>
    <property type="evidence" value="ECO:0007669"/>
    <property type="project" value="UniProtKB-EC"/>
</dbReference>
<keyword evidence="3" id="KW-0560">Oxidoreductase</keyword>
<dbReference type="NCBIfam" id="TIGR01470">
    <property type="entry name" value="cysG_Nterm"/>
    <property type="match status" value="1"/>
</dbReference>
<evidence type="ECO:0000256" key="5">
    <source>
        <dbReference type="ARBA" id="ARBA00023244"/>
    </source>
</evidence>
<keyword evidence="4" id="KW-0520">NAD</keyword>
<dbReference type="PANTHER" id="PTHR35330:SF1">
    <property type="entry name" value="SIROHEME BIOSYNTHESIS PROTEIN MET8"/>
    <property type="match status" value="1"/>
</dbReference>
<evidence type="ECO:0000256" key="3">
    <source>
        <dbReference type="ARBA" id="ARBA00023002"/>
    </source>
</evidence>
<dbReference type="EMBL" id="MAYW01000001">
    <property type="protein sequence ID" value="ODS34795.1"/>
    <property type="molecule type" value="Genomic_DNA"/>
</dbReference>